<evidence type="ECO:0000313" key="4">
    <source>
        <dbReference type="WBParaSite" id="Csp11.Scaffold629.g12553.t1"/>
    </source>
</evidence>
<feature type="transmembrane region" description="Helical" evidence="2">
    <location>
        <begin position="105"/>
        <end position="122"/>
    </location>
</feature>
<proteinExistence type="predicted"/>
<dbReference type="Proteomes" id="UP000095282">
    <property type="component" value="Unplaced"/>
</dbReference>
<keyword evidence="2" id="KW-0812">Transmembrane</keyword>
<feature type="coiled-coil region" evidence="1">
    <location>
        <begin position="17"/>
        <end position="44"/>
    </location>
</feature>
<feature type="transmembrane region" description="Helical" evidence="2">
    <location>
        <begin position="68"/>
        <end position="85"/>
    </location>
</feature>
<dbReference type="WBParaSite" id="Csp11.Scaffold629.g12553.t1">
    <property type="protein sequence ID" value="Csp11.Scaffold629.g12553.t1"/>
    <property type="gene ID" value="Csp11.Scaffold629.g12553"/>
</dbReference>
<keyword evidence="3" id="KW-1185">Reference proteome</keyword>
<sequence length="205" mass="24141">MSSENNDPTDKSKESCPENIEEELKRLNAEVEKANEKWKESANEMTRWTQRLEGFNAVDANSENMDSHLLMCFSLLWACSYIYTVDKLIERFYPEECSTKDFFRMGRISLAFLLPLAIFLCAKRQWLLQNEVQFEENEWIDDEPAPRHWNKTRFFKNIAVWTSLVISSFHLLMVIYEFLNVTPNGIPPISMNDTRGIDLMIHLLM</sequence>
<dbReference type="AlphaFoldDB" id="A0A1I7TWR0"/>
<feature type="transmembrane region" description="Helical" evidence="2">
    <location>
        <begin position="158"/>
        <end position="179"/>
    </location>
</feature>
<keyword evidence="2" id="KW-1133">Transmembrane helix</keyword>
<keyword evidence="2" id="KW-0472">Membrane</keyword>
<organism evidence="3 4">
    <name type="scientific">Caenorhabditis tropicalis</name>
    <dbReference type="NCBI Taxonomy" id="1561998"/>
    <lineage>
        <taxon>Eukaryota</taxon>
        <taxon>Metazoa</taxon>
        <taxon>Ecdysozoa</taxon>
        <taxon>Nematoda</taxon>
        <taxon>Chromadorea</taxon>
        <taxon>Rhabditida</taxon>
        <taxon>Rhabditina</taxon>
        <taxon>Rhabditomorpha</taxon>
        <taxon>Rhabditoidea</taxon>
        <taxon>Rhabditidae</taxon>
        <taxon>Peloderinae</taxon>
        <taxon>Caenorhabditis</taxon>
    </lineage>
</organism>
<accession>A0A1I7TWR0</accession>
<evidence type="ECO:0000256" key="1">
    <source>
        <dbReference type="SAM" id="Coils"/>
    </source>
</evidence>
<reference evidence="4" key="1">
    <citation type="submission" date="2016-11" db="UniProtKB">
        <authorList>
            <consortium name="WormBaseParasite"/>
        </authorList>
    </citation>
    <scope>IDENTIFICATION</scope>
</reference>
<evidence type="ECO:0000313" key="3">
    <source>
        <dbReference type="Proteomes" id="UP000095282"/>
    </source>
</evidence>
<protein>
    <submittedName>
        <fullName evidence="4">EXS domain-containing protein</fullName>
    </submittedName>
</protein>
<name>A0A1I7TWR0_9PELO</name>
<evidence type="ECO:0000256" key="2">
    <source>
        <dbReference type="SAM" id="Phobius"/>
    </source>
</evidence>
<keyword evidence="1" id="KW-0175">Coiled coil</keyword>